<dbReference type="PANTHER" id="PTHR40056:SF1">
    <property type="entry name" value="DUF1836 DOMAIN-CONTAINING PROTEIN"/>
    <property type="match status" value="1"/>
</dbReference>
<protein>
    <submittedName>
        <fullName evidence="1">DUF1836 domain-containing protein</fullName>
    </submittedName>
</protein>
<proteinExistence type="predicted"/>
<accession>A0A9D1HND0</accession>
<sequence length="183" mass="21538">MGSSKVSTHEDILQFHCPRFEELPDLDLYMDQVLQVLDTHLYLFIEPGETRVMTKTMINNYVKHGIIYAPVKKKYTRYHLAYLIVVSFLKKVYSMQEISSLLQFQMISYPFERAYNYFCDELEQCLQATFTNQPISHHPATDEDLFAVHLIQHAIQSTVDKIYVQKSMDEVTRRILEKKESSS</sequence>
<name>A0A9D1HND0_9FIRM</name>
<comment type="caution">
    <text evidence="1">The sequence shown here is derived from an EMBL/GenBank/DDBJ whole genome shotgun (WGS) entry which is preliminary data.</text>
</comment>
<dbReference type="Proteomes" id="UP000824175">
    <property type="component" value="Unassembled WGS sequence"/>
</dbReference>
<evidence type="ECO:0000313" key="2">
    <source>
        <dbReference type="Proteomes" id="UP000824175"/>
    </source>
</evidence>
<evidence type="ECO:0000313" key="1">
    <source>
        <dbReference type="EMBL" id="HIU12479.1"/>
    </source>
</evidence>
<gene>
    <name evidence="1" type="ORF">IAD15_00160</name>
</gene>
<reference evidence="1" key="1">
    <citation type="submission" date="2020-10" db="EMBL/GenBank/DDBJ databases">
        <authorList>
            <person name="Gilroy R."/>
        </authorList>
    </citation>
    <scope>NUCLEOTIDE SEQUENCE</scope>
    <source>
        <strain evidence="1">CHK195-11698</strain>
    </source>
</reference>
<dbReference type="AlphaFoldDB" id="A0A9D1HND0"/>
<dbReference type="EMBL" id="DVMJ01000001">
    <property type="protein sequence ID" value="HIU12479.1"/>
    <property type="molecule type" value="Genomic_DNA"/>
</dbReference>
<dbReference type="Pfam" id="PF08876">
    <property type="entry name" value="DUF1836"/>
    <property type="match status" value="1"/>
</dbReference>
<dbReference type="InterPro" id="IPR014975">
    <property type="entry name" value="DUF1836"/>
</dbReference>
<reference evidence="1" key="2">
    <citation type="journal article" date="2021" name="PeerJ">
        <title>Extensive microbial diversity within the chicken gut microbiome revealed by metagenomics and culture.</title>
        <authorList>
            <person name="Gilroy R."/>
            <person name="Ravi A."/>
            <person name="Getino M."/>
            <person name="Pursley I."/>
            <person name="Horton D.L."/>
            <person name="Alikhan N.F."/>
            <person name="Baker D."/>
            <person name="Gharbi K."/>
            <person name="Hall N."/>
            <person name="Watson M."/>
            <person name="Adriaenssens E.M."/>
            <person name="Foster-Nyarko E."/>
            <person name="Jarju S."/>
            <person name="Secka A."/>
            <person name="Antonio M."/>
            <person name="Oren A."/>
            <person name="Chaudhuri R.R."/>
            <person name="La Ragione R."/>
            <person name="Hildebrand F."/>
            <person name="Pallen M.J."/>
        </authorList>
    </citation>
    <scope>NUCLEOTIDE SEQUENCE</scope>
    <source>
        <strain evidence="1">CHK195-11698</strain>
    </source>
</reference>
<dbReference type="PANTHER" id="PTHR40056">
    <property type="entry name" value="HYPOTHETICAL CYTOSOLIC PROTEIN"/>
    <property type="match status" value="1"/>
</dbReference>
<organism evidence="1 2">
    <name type="scientific">Candidatus Fimiplasma intestinipullorum</name>
    <dbReference type="NCBI Taxonomy" id="2840825"/>
    <lineage>
        <taxon>Bacteria</taxon>
        <taxon>Bacillati</taxon>
        <taxon>Bacillota</taxon>
        <taxon>Clostridia</taxon>
        <taxon>Eubacteriales</taxon>
        <taxon>Candidatus Fimiplasma</taxon>
    </lineage>
</organism>